<dbReference type="InterPro" id="IPR029058">
    <property type="entry name" value="AB_hydrolase_fold"/>
</dbReference>
<feature type="non-terminal residue" evidence="1">
    <location>
        <position position="164"/>
    </location>
</feature>
<dbReference type="Gene3D" id="3.40.50.1820">
    <property type="entry name" value="alpha/beta hydrolase"/>
    <property type="match status" value="2"/>
</dbReference>
<sequence>RANVRYTEYPAGTIGEKWGDAHCAWHEAYRDDEVRRWLFAQKRTVTGSAEEDRYADIAAIMTREMVYDRRGMALPYRKFTPARGAGEKVPLVLFLHGMGERGQDNEAQITKTGGAFLYAAPEVQAETPCYVLAPQCPAELSWVHAGMPELLKKLVEETIAAIPS</sequence>
<protein>
    <submittedName>
        <fullName evidence="1">CAZy families CE1 protein</fullName>
    </submittedName>
</protein>
<evidence type="ECO:0000313" key="1">
    <source>
        <dbReference type="EMBL" id="AIA84752.1"/>
    </source>
</evidence>
<dbReference type="EMBL" id="KF117497">
    <property type="protein sequence ID" value="AIA84752.1"/>
    <property type="molecule type" value="Genomic_DNA"/>
</dbReference>
<dbReference type="SUPFAM" id="SSF53474">
    <property type="entry name" value="alpha/beta-Hydrolases"/>
    <property type="match status" value="1"/>
</dbReference>
<proteinExistence type="predicted"/>
<organism evidence="1">
    <name type="scientific">uncultured Thermosipho sp</name>
    <dbReference type="NCBI Taxonomy" id="481170"/>
    <lineage>
        <taxon>Bacteria</taxon>
        <taxon>Thermotogati</taxon>
        <taxon>Thermotogota</taxon>
        <taxon>Thermotogae</taxon>
        <taxon>Thermotogales</taxon>
        <taxon>Fervidobacteriaceae</taxon>
        <taxon>Thermosipho</taxon>
        <taxon>environmental samples</taxon>
    </lineage>
</organism>
<accession>A0A060BQ08</accession>
<reference evidence="1" key="1">
    <citation type="journal article" date="2013" name="Environ. Microbiol.">
        <title>Seasonally variable intestinal metagenomes of the red palm weevil (Rhynchophorus ferrugineus).</title>
        <authorList>
            <person name="Jia S."/>
            <person name="Zhang X."/>
            <person name="Zhang G."/>
            <person name="Yin A."/>
            <person name="Zhang S."/>
            <person name="Li F."/>
            <person name="Wang L."/>
            <person name="Zhao D."/>
            <person name="Yun Q."/>
            <person name="Tala"/>
            <person name="Wang J."/>
            <person name="Sun G."/>
            <person name="Baabdullah M."/>
            <person name="Yu X."/>
            <person name="Hu S."/>
            <person name="Al-Mssallem I.S."/>
            <person name="Yu J."/>
        </authorList>
    </citation>
    <scope>NUCLEOTIDE SEQUENCE</scope>
</reference>
<name>A0A060BQ08_9BACT</name>
<feature type="non-terminal residue" evidence="1">
    <location>
        <position position="1"/>
    </location>
</feature>
<dbReference type="AlphaFoldDB" id="A0A060BQ08"/>